<feature type="transmembrane region" description="Helical" evidence="1">
    <location>
        <begin position="185"/>
        <end position="205"/>
    </location>
</feature>
<keyword evidence="1" id="KW-0812">Transmembrane</keyword>
<dbReference type="AlphaFoldDB" id="A0A2A9DPG4"/>
<accession>A0A2A9DPG4</accession>
<organism evidence="2 3">
    <name type="scientific">Corynebacterium renale</name>
    <dbReference type="NCBI Taxonomy" id="1724"/>
    <lineage>
        <taxon>Bacteria</taxon>
        <taxon>Bacillati</taxon>
        <taxon>Actinomycetota</taxon>
        <taxon>Actinomycetes</taxon>
        <taxon>Mycobacteriales</taxon>
        <taxon>Corynebacteriaceae</taxon>
        <taxon>Corynebacterium</taxon>
    </lineage>
</organism>
<name>A0A2A9DPG4_9CORY</name>
<feature type="transmembrane region" description="Helical" evidence="1">
    <location>
        <begin position="122"/>
        <end position="148"/>
    </location>
</feature>
<proteinExistence type="predicted"/>
<gene>
    <name evidence="2" type="ORF">ATK06_1349</name>
</gene>
<reference evidence="2 3" key="1">
    <citation type="submission" date="2017-10" db="EMBL/GenBank/DDBJ databases">
        <title>Sequencing the genomes of 1000 actinobacteria strains.</title>
        <authorList>
            <person name="Klenk H.-P."/>
        </authorList>
    </citation>
    <scope>NUCLEOTIDE SEQUENCE [LARGE SCALE GENOMIC DNA]</scope>
    <source>
        <strain evidence="2 3">DSM 20688</strain>
    </source>
</reference>
<keyword evidence="1" id="KW-0472">Membrane</keyword>
<comment type="caution">
    <text evidence="2">The sequence shown here is derived from an EMBL/GenBank/DDBJ whole genome shotgun (WGS) entry which is preliminary data.</text>
</comment>
<feature type="transmembrane region" description="Helical" evidence="1">
    <location>
        <begin position="242"/>
        <end position="260"/>
    </location>
</feature>
<dbReference type="OrthoDB" id="4966979at2"/>
<evidence type="ECO:0000313" key="2">
    <source>
        <dbReference type="EMBL" id="PFG28246.1"/>
    </source>
</evidence>
<feature type="transmembrane region" description="Helical" evidence="1">
    <location>
        <begin position="367"/>
        <end position="385"/>
    </location>
</feature>
<feature type="transmembrane region" description="Helical" evidence="1">
    <location>
        <begin position="160"/>
        <end position="179"/>
    </location>
</feature>
<keyword evidence="1" id="KW-1133">Transmembrane helix</keyword>
<feature type="transmembrane region" description="Helical" evidence="1">
    <location>
        <begin position="82"/>
        <end position="110"/>
    </location>
</feature>
<evidence type="ECO:0008006" key="4">
    <source>
        <dbReference type="Google" id="ProtNLM"/>
    </source>
</evidence>
<evidence type="ECO:0000313" key="3">
    <source>
        <dbReference type="Proteomes" id="UP000221653"/>
    </source>
</evidence>
<protein>
    <recommendedName>
        <fullName evidence="4">Membrane protein YeiB</fullName>
    </recommendedName>
</protein>
<dbReference type="Proteomes" id="UP000221653">
    <property type="component" value="Unassembled WGS sequence"/>
</dbReference>
<dbReference type="RefSeq" id="WP_098389054.1">
    <property type="nucleotide sequence ID" value="NZ_LS483464.1"/>
</dbReference>
<sequence length="421" mass="45484">MHELRGASRIYGLDLARGLAIIGMIVAHTGPHVAPFNEISAGYPSTLFAVLCGITITRMHMRADASGGTDLAHLRFRNVVRGLLLMGLGMILTPLTSIAVVLGPIGLLYMVLGYLTRLRMRWLVTTALVLLAVQWLVGSMVTTGFFVLALTATASVYPPLAWLAYGILGVIVFRTFSFLRTKAAAWWTVAIVALAVSAAWLRVVLLDDFSSATDPEGYSGAAGFSALHGMSIIPHSGGLLDIAVTATVAVAVFLVCMWVCRIPSATRITLPLHSFGSMALTVYIVHALTLFPLFAFGYTSSPQPDFSAEKTSSFSDPRSVMSPSEWLAQFEHIETWPEMIAAEEEAWNKVYEDPANDYFEKDLSTPTNPVGIGLIVAGLIFAPLWKSRFRRGPAEWALAMSVARLTSVRADAGTSTPDTAK</sequence>
<dbReference type="STRING" id="1724.GCA_001044175_01382"/>
<dbReference type="EMBL" id="PDJF01000001">
    <property type="protein sequence ID" value="PFG28246.1"/>
    <property type="molecule type" value="Genomic_DNA"/>
</dbReference>
<feature type="transmembrane region" description="Helical" evidence="1">
    <location>
        <begin position="272"/>
        <end position="296"/>
    </location>
</feature>
<keyword evidence="3" id="KW-1185">Reference proteome</keyword>
<evidence type="ECO:0000256" key="1">
    <source>
        <dbReference type="SAM" id="Phobius"/>
    </source>
</evidence>